<evidence type="ECO:0000259" key="9">
    <source>
        <dbReference type="PROSITE" id="PS50850"/>
    </source>
</evidence>
<sequence>MCAPRTDAVEVHSVPEAHGHTHSFTDHLFRFTHDDFRHGFRHDEEEDAYATMTGPMVVDSKGGAAVADNSKMTALAMVLVALSANSGLLFGYDTGVVSGAMLLIKKEMNLDTFWQELIVSGTIGAAWAFSLCGGYLTDKWGRRRTILTAAVVFAAGSVVMGVAGNKEVLLAGRIIVGVGVGLATMSTPMYMAECCAPRYRGTLVMLYTLGTTGGQFVAGIISGLFSEVDNGWRWMLGLAAVPSTVLLVGFLFLPESPRWLIAQGRVDEAEDVLQRLRGADVSVHEELKGIRESCEADQRLKAELSNQNVPLRILKTPHARRALFLGAALMGYQQLAGINTAMYYSATIIKMAGIGDNSTAIWLSAVTAGVNCFCTIIGMFVVDRMGRRPLTLYSLLGAAISLAILGGGFLMMEHTAPKITETSCLAGACGALMTCGDCTSTHNTCGFCLLGNGTASCWPRDAESELALGGACMTPADGQLPAGAEWAVGYCPSDYSWVAVAGLVIYLFCFAPGMGPTPWVVNSEIHPMWARDVSSSIATSTNWLLNLVVSLSFLSLIDLIEAYGAFFLFAGITLTGVVLLWCIMPETKGLTLEEIQGLFGAEPEADRSNNNASQPDHKIQVVKTIEL</sequence>
<feature type="transmembrane region" description="Helical" evidence="8">
    <location>
        <begin position="563"/>
        <end position="583"/>
    </location>
</feature>
<dbReference type="NCBIfam" id="TIGR00879">
    <property type="entry name" value="SP"/>
    <property type="match status" value="1"/>
</dbReference>
<dbReference type="GO" id="GO:0016324">
    <property type="term" value="C:apical plasma membrane"/>
    <property type="evidence" value="ECO:0007669"/>
    <property type="project" value="TreeGrafter"/>
</dbReference>
<keyword evidence="6 8" id="KW-0472">Membrane</keyword>
<dbReference type="InterPro" id="IPR036259">
    <property type="entry name" value="MFS_trans_sf"/>
</dbReference>
<dbReference type="InterPro" id="IPR020846">
    <property type="entry name" value="MFS_dom"/>
</dbReference>
<evidence type="ECO:0000256" key="2">
    <source>
        <dbReference type="ARBA" id="ARBA00010992"/>
    </source>
</evidence>
<dbReference type="EMBL" id="JAHWGI010000083">
    <property type="protein sequence ID" value="KAK3909013.1"/>
    <property type="molecule type" value="Genomic_DNA"/>
</dbReference>
<evidence type="ECO:0000256" key="5">
    <source>
        <dbReference type="ARBA" id="ARBA00022989"/>
    </source>
</evidence>
<reference evidence="10" key="2">
    <citation type="journal article" date="2023" name="BMC Genomics">
        <title>Pest status, molecular evolution, and epigenetic factors derived from the genome assembly of Frankliniella fusca, a thysanopteran phytovirus vector.</title>
        <authorList>
            <person name="Catto M.A."/>
            <person name="Labadie P.E."/>
            <person name="Jacobson A.L."/>
            <person name="Kennedy G.G."/>
            <person name="Srinivasan R."/>
            <person name="Hunt B.G."/>
        </authorList>
    </citation>
    <scope>NUCLEOTIDE SEQUENCE</scope>
    <source>
        <strain evidence="10">PL_HMW_Pooled</strain>
    </source>
</reference>
<feature type="transmembrane region" description="Helical" evidence="8">
    <location>
        <begin position="392"/>
        <end position="412"/>
    </location>
</feature>
<comment type="similarity">
    <text evidence="2 7">Belongs to the major facilitator superfamily. Sugar transporter (TC 2.A.1.1) family.</text>
</comment>
<keyword evidence="3 7" id="KW-0813">Transport</keyword>
<organism evidence="10 11">
    <name type="scientific">Frankliniella fusca</name>
    <dbReference type="NCBI Taxonomy" id="407009"/>
    <lineage>
        <taxon>Eukaryota</taxon>
        <taxon>Metazoa</taxon>
        <taxon>Ecdysozoa</taxon>
        <taxon>Arthropoda</taxon>
        <taxon>Hexapoda</taxon>
        <taxon>Insecta</taxon>
        <taxon>Pterygota</taxon>
        <taxon>Neoptera</taxon>
        <taxon>Paraneoptera</taxon>
        <taxon>Thysanoptera</taxon>
        <taxon>Terebrantia</taxon>
        <taxon>Thripoidea</taxon>
        <taxon>Thripidae</taxon>
        <taxon>Frankliniella</taxon>
    </lineage>
</organism>
<dbReference type="PANTHER" id="PTHR48020:SF12">
    <property type="entry name" value="PROTON MYO-INOSITOL COTRANSPORTER"/>
    <property type="match status" value="1"/>
</dbReference>
<dbReference type="Pfam" id="PF00083">
    <property type="entry name" value="Sugar_tr"/>
    <property type="match status" value="2"/>
</dbReference>
<feature type="transmembrane region" description="Helical" evidence="8">
    <location>
        <begin position="231"/>
        <end position="253"/>
    </location>
</feature>
<keyword evidence="5 8" id="KW-1133">Transmembrane helix</keyword>
<evidence type="ECO:0000313" key="11">
    <source>
        <dbReference type="Proteomes" id="UP001219518"/>
    </source>
</evidence>
<dbReference type="PANTHER" id="PTHR48020">
    <property type="entry name" value="PROTON MYO-INOSITOL COTRANSPORTER"/>
    <property type="match status" value="1"/>
</dbReference>
<feature type="transmembrane region" description="Helical" evidence="8">
    <location>
        <begin position="536"/>
        <end position="557"/>
    </location>
</feature>
<evidence type="ECO:0000256" key="7">
    <source>
        <dbReference type="RuleBase" id="RU003346"/>
    </source>
</evidence>
<dbReference type="PROSITE" id="PS00216">
    <property type="entry name" value="SUGAR_TRANSPORT_1"/>
    <property type="match status" value="1"/>
</dbReference>
<feature type="transmembrane region" description="Helical" evidence="8">
    <location>
        <begin position="74"/>
        <end position="92"/>
    </location>
</feature>
<dbReference type="InterPro" id="IPR003663">
    <property type="entry name" value="Sugar/inositol_transpt"/>
</dbReference>
<feature type="transmembrane region" description="Helical" evidence="8">
    <location>
        <begin position="495"/>
        <end position="515"/>
    </location>
</feature>
<evidence type="ECO:0000256" key="4">
    <source>
        <dbReference type="ARBA" id="ARBA00022692"/>
    </source>
</evidence>
<dbReference type="AlphaFoldDB" id="A0AAE1GUH5"/>
<dbReference type="PROSITE" id="PS50850">
    <property type="entry name" value="MFS"/>
    <property type="match status" value="1"/>
</dbReference>
<dbReference type="PROSITE" id="PS00217">
    <property type="entry name" value="SUGAR_TRANSPORT_2"/>
    <property type="match status" value="1"/>
</dbReference>
<feature type="transmembrane region" description="Helical" evidence="8">
    <location>
        <begin position="170"/>
        <end position="192"/>
    </location>
</feature>
<keyword evidence="4 8" id="KW-0812">Transmembrane</keyword>
<feature type="transmembrane region" description="Helical" evidence="8">
    <location>
        <begin position="145"/>
        <end position="164"/>
    </location>
</feature>
<keyword evidence="11" id="KW-1185">Reference proteome</keyword>
<dbReference type="InterPro" id="IPR050814">
    <property type="entry name" value="Myo-inositol_Transporter"/>
</dbReference>
<comment type="caution">
    <text evidence="10">The sequence shown here is derived from an EMBL/GenBank/DDBJ whole genome shotgun (WGS) entry which is preliminary data.</text>
</comment>
<evidence type="ECO:0000256" key="1">
    <source>
        <dbReference type="ARBA" id="ARBA00004141"/>
    </source>
</evidence>
<comment type="subcellular location">
    <subcellularLocation>
        <location evidence="1">Membrane</location>
        <topology evidence="1">Multi-pass membrane protein</topology>
    </subcellularLocation>
</comment>
<feature type="transmembrane region" description="Helical" evidence="8">
    <location>
        <begin position="359"/>
        <end position="380"/>
    </location>
</feature>
<evidence type="ECO:0000256" key="8">
    <source>
        <dbReference type="SAM" id="Phobius"/>
    </source>
</evidence>
<proteinExistence type="inferred from homology"/>
<dbReference type="SUPFAM" id="SSF103473">
    <property type="entry name" value="MFS general substrate transporter"/>
    <property type="match status" value="2"/>
</dbReference>
<feature type="domain" description="Major facilitator superfamily (MFS) profile" evidence="9">
    <location>
        <begin position="79"/>
        <end position="588"/>
    </location>
</feature>
<dbReference type="InterPro" id="IPR005829">
    <property type="entry name" value="Sugar_transporter_CS"/>
</dbReference>
<feature type="transmembrane region" description="Helical" evidence="8">
    <location>
        <begin position="322"/>
        <end position="344"/>
    </location>
</feature>
<dbReference type="InterPro" id="IPR005828">
    <property type="entry name" value="MFS_sugar_transport-like"/>
</dbReference>
<accession>A0AAE1GUH5</accession>
<protein>
    <submittedName>
        <fullName evidence="10">Proton myo-inositol cotransporter</fullName>
    </submittedName>
</protein>
<dbReference type="PRINTS" id="PR00171">
    <property type="entry name" value="SUGRTRNSPORT"/>
</dbReference>
<evidence type="ECO:0000256" key="6">
    <source>
        <dbReference type="ARBA" id="ARBA00023136"/>
    </source>
</evidence>
<gene>
    <name evidence="10" type="ORF">KUF71_019269</name>
</gene>
<evidence type="ECO:0000313" key="10">
    <source>
        <dbReference type="EMBL" id="KAK3909013.1"/>
    </source>
</evidence>
<reference evidence="10" key="1">
    <citation type="submission" date="2021-07" db="EMBL/GenBank/DDBJ databases">
        <authorList>
            <person name="Catto M.A."/>
            <person name="Jacobson A."/>
            <person name="Kennedy G."/>
            <person name="Labadie P."/>
            <person name="Hunt B.G."/>
            <person name="Srinivasan R."/>
        </authorList>
    </citation>
    <scope>NUCLEOTIDE SEQUENCE</scope>
    <source>
        <strain evidence="10">PL_HMW_Pooled</strain>
        <tissue evidence="10">Head</tissue>
    </source>
</reference>
<dbReference type="Gene3D" id="1.20.1250.20">
    <property type="entry name" value="MFS general substrate transporter like domains"/>
    <property type="match status" value="2"/>
</dbReference>
<feature type="transmembrane region" description="Helical" evidence="8">
    <location>
        <begin position="112"/>
        <end position="133"/>
    </location>
</feature>
<name>A0AAE1GUH5_9NEOP</name>
<evidence type="ECO:0000256" key="3">
    <source>
        <dbReference type="ARBA" id="ARBA00022448"/>
    </source>
</evidence>
<dbReference type="Proteomes" id="UP001219518">
    <property type="component" value="Unassembled WGS sequence"/>
</dbReference>
<dbReference type="GO" id="GO:0005366">
    <property type="term" value="F:myo-inositol:proton symporter activity"/>
    <property type="evidence" value="ECO:0007669"/>
    <property type="project" value="TreeGrafter"/>
</dbReference>
<feature type="transmembrane region" description="Helical" evidence="8">
    <location>
        <begin position="204"/>
        <end position="225"/>
    </location>
</feature>